<dbReference type="InterPro" id="IPR051320">
    <property type="entry name" value="Viral_Replic_Matur_Polypro"/>
</dbReference>
<dbReference type="InterPro" id="IPR000477">
    <property type="entry name" value="RT_dom"/>
</dbReference>
<name>A0A1U8KI46_GOSHI</name>
<reference evidence="3" key="2">
    <citation type="submission" date="2025-08" db="UniProtKB">
        <authorList>
            <consortium name="RefSeq"/>
        </authorList>
    </citation>
    <scope>IDENTIFICATION</scope>
</reference>
<dbReference type="PANTHER" id="PTHR33064">
    <property type="entry name" value="POL PROTEIN"/>
    <property type="match status" value="1"/>
</dbReference>
<dbReference type="RefSeq" id="XP_016702122.1">
    <property type="nucleotide sequence ID" value="XM_016846633.1"/>
</dbReference>
<dbReference type="Pfam" id="PF00078">
    <property type="entry name" value="RVT_1"/>
    <property type="match status" value="1"/>
</dbReference>
<proteinExistence type="predicted"/>
<dbReference type="PaxDb" id="3635-A0A1U8KI46"/>
<dbReference type="InterPro" id="IPR043502">
    <property type="entry name" value="DNA/RNA_pol_sf"/>
</dbReference>
<evidence type="ECO:0000313" key="2">
    <source>
        <dbReference type="Proteomes" id="UP000818029"/>
    </source>
</evidence>
<organism evidence="2 3">
    <name type="scientific">Gossypium hirsutum</name>
    <name type="common">Upland cotton</name>
    <name type="synonym">Gossypium mexicanum</name>
    <dbReference type="NCBI Taxonomy" id="3635"/>
    <lineage>
        <taxon>Eukaryota</taxon>
        <taxon>Viridiplantae</taxon>
        <taxon>Streptophyta</taxon>
        <taxon>Embryophyta</taxon>
        <taxon>Tracheophyta</taxon>
        <taxon>Spermatophyta</taxon>
        <taxon>Magnoliopsida</taxon>
        <taxon>eudicotyledons</taxon>
        <taxon>Gunneridae</taxon>
        <taxon>Pentapetalae</taxon>
        <taxon>rosids</taxon>
        <taxon>malvids</taxon>
        <taxon>Malvales</taxon>
        <taxon>Malvaceae</taxon>
        <taxon>Malvoideae</taxon>
        <taxon>Gossypium</taxon>
    </lineage>
</organism>
<dbReference type="Proteomes" id="UP000818029">
    <property type="component" value="Chromosome A01"/>
</dbReference>
<gene>
    <name evidence="3" type="primary">LOC107917262</name>
</gene>
<evidence type="ECO:0000313" key="3">
    <source>
        <dbReference type="RefSeq" id="XP_016702122.1"/>
    </source>
</evidence>
<evidence type="ECO:0000259" key="1">
    <source>
        <dbReference type="Pfam" id="PF00078"/>
    </source>
</evidence>
<dbReference type="AlphaFoldDB" id="A0A1U8KI46"/>
<dbReference type="GeneID" id="107917262"/>
<sequence>MNDIDYTLEQKLNGAISLLRDEAYQWWVSVDKARISVESSSSEVTVLSSLGQSVWPYLDQFVMVFIDDILVYFKTEYEHDEHLRVVLQILREKQLYVKLSRCKFWLREVTFVGHAISAEGIRVDLRKIEAVLNWKQLKNVSKIHSFLVLARYYRRFIEGFSLIAALLTKLLRKGVPFVWTNAQQLSFEKIKSVLTQGPVLIQPKSSKEFMVYSECVTRGFRGVY</sequence>
<dbReference type="OrthoDB" id="415724at2759"/>
<keyword evidence="2" id="KW-1185">Reference proteome</keyword>
<dbReference type="Gene3D" id="3.30.70.270">
    <property type="match status" value="2"/>
</dbReference>
<reference evidence="2" key="1">
    <citation type="journal article" date="2020" name="Nat. Genet.">
        <title>Genomic diversifications of five Gossypium allopolyploid species and their impact on cotton improvement.</title>
        <authorList>
            <person name="Chen Z.J."/>
            <person name="Sreedasyam A."/>
            <person name="Ando A."/>
            <person name="Song Q."/>
            <person name="De Santiago L.M."/>
            <person name="Hulse-Kemp A.M."/>
            <person name="Ding M."/>
            <person name="Ye W."/>
            <person name="Kirkbride R.C."/>
            <person name="Jenkins J."/>
            <person name="Plott C."/>
            <person name="Lovell J."/>
            <person name="Lin Y.M."/>
            <person name="Vaughn R."/>
            <person name="Liu B."/>
            <person name="Simpson S."/>
            <person name="Scheffler B.E."/>
            <person name="Wen L."/>
            <person name="Saski C.A."/>
            <person name="Grover C.E."/>
            <person name="Hu G."/>
            <person name="Conover J.L."/>
            <person name="Carlson J.W."/>
            <person name="Shu S."/>
            <person name="Boston L.B."/>
            <person name="Williams M."/>
            <person name="Peterson D.G."/>
            <person name="McGee K."/>
            <person name="Jones D.C."/>
            <person name="Wendel J.F."/>
            <person name="Stelly D.M."/>
            <person name="Grimwood J."/>
            <person name="Schmutz J."/>
        </authorList>
    </citation>
    <scope>NUCLEOTIDE SEQUENCE [LARGE SCALE GENOMIC DNA]</scope>
    <source>
        <strain evidence="2">cv. TM-1</strain>
    </source>
</reference>
<dbReference type="KEGG" id="ghi:107917262"/>
<protein>
    <submittedName>
        <fullName evidence="3">Uncharacterized mitochondrial protein AtMg00860-like</fullName>
    </submittedName>
</protein>
<dbReference type="InterPro" id="IPR043128">
    <property type="entry name" value="Rev_trsase/Diguanyl_cyclase"/>
</dbReference>
<feature type="domain" description="Reverse transcriptase" evidence="1">
    <location>
        <begin position="52"/>
        <end position="116"/>
    </location>
</feature>
<accession>A0A1U8KI46</accession>
<dbReference type="SUPFAM" id="SSF56672">
    <property type="entry name" value="DNA/RNA polymerases"/>
    <property type="match status" value="1"/>
</dbReference>
<dbReference type="FunFam" id="3.30.70.270:FF:000020">
    <property type="entry name" value="Transposon Tf2-6 polyprotein-like Protein"/>
    <property type="match status" value="1"/>
</dbReference>
<dbReference type="PANTHER" id="PTHR33064:SF37">
    <property type="entry name" value="RIBONUCLEASE H"/>
    <property type="match status" value="1"/>
</dbReference>